<name>A0ABR8Q2C4_9CLOT</name>
<dbReference type="EMBL" id="JACSQZ010000012">
    <property type="protein sequence ID" value="MBD7914550.1"/>
    <property type="molecule type" value="Genomic_DNA"/>
</dbReference>
<dbReference type="Proteomes" id="UP000640335">
    <property type="component" value="Unassembled WGS sequence"/>
</dbReference>
<organism evidence="1 2">
    <name type="scientific">Clostridium gallinarum</name>
    <dbReference type="NCBI Taxonomy" id="2762246"/>
    <lineage>
        <taxon>Bacteria</taxon>
        <taxon>Bacillati</taxon>
        <taxon>Bacillota</taxon>
        <taxon>Clostridia</taxon>
        <taxon>Eubacteriales</taxon>
        <taxon>Clostridiaceae</taxon>
        <taxon>Clostridium</taxon>
    </lineage>
</organism>
<gene>
    <name evidence="1" type="ORF">H9660_05280</name>
</gene>
<accession>A0ABR8Q2C4</accession>
<dbReference type="RefSeq" id="WP_191749261.1">
    <property type="nucleotide sequence ID" value="NZ_JACSQZ010000012.1"/>
</dbReference>
<evidence type="ECO:0008006" key="3">
    <source>
        <dbReference type="Google" id="ProtNLM"/>
    </source>
</evidence>
<protein>
    <recommendedName>
        <fullName evidence="3">P27 family phage terminase small subunit</fullName>
    </recommendedName>
</protein>
<reference evidence="1 2" key="1">
    <citation type="submission" date="2020-08" db="EMBL/GenBank/DDBJ databases">
        <title>A Genomic Blueprint of the Chicken Gut Microbiome.</title>
        <authorList>
            <person name="Gilroy R."/>
            <person name="Ravi A."/>
            <person name="Getino M."/>
            <person name="Pursley I."/>
            <person name="Horton D.L."/>
            <person name="Alikhan N.-F."/>
            <person name="Baker D."/>
            <person name="Gharbi K."/>
            <person name="Hall N."/>
            <person name="Watson M."/>
            <person name="Adriaenssens E.M."/>
            <person name="Foster-Nyarko E."/>
            <person name="Jarju S."/>
            <person name="Secka A."/>
            <person name="Antonio M."/>
            <person name="Oren A."/>
            <person name="Chaudhuri R."/>
            <person name="La Ragione R.M."/>
            <person name="Hildebrand F."/>
            <person name="Pallen M.J."/>
        </authorList>
    </citation>
    <scope>NUCLEOTIDE SEQUENCE [LARGE SCALE GENOMIC DNA]</scope>
    <source>
        <strain evidence="1 2">Sa3CUN1</strain>
    </source>
</reference>
<evidence type="ECO:0000313" key="1">
    <source>
        <dbReference type="EMBL" id="MBD7914550.1"/>
    </source>
</evidence>
<proteinExistence type="predicted"/>
<keyword evidence="2" id="KW-1185">Reference proteome</keyword>
<comment type="caution">
    <text evidence="1">The sequence shown here is derived from an EMBL/GenBank/DDBJ whole genome shotgun (WGS) entry which is preliminary data.</text>
</comment>
<sequence>MEKDKRIKKEENRLKKIYKNIEDKKKETVIGLIQRLAYLRVTLEDFEKDLDQNGFVELFQQGEKQAPYERKRPVADLYNTMNTSYQKGLKQLTDLLPKTIEDKKEDDDGFNEFIYGREDV</sequence>
<evidence type="ECO:0000313" key="2">
    <source>
        <dbReference type="Proteomes" id="UP000640335"/>
    </source>
</evidence>